<evidence type="ECO:0000313" key="1">
    <source>
        <dbReference type="EMBL" id="VDM03609.1"/>
    </source>
</evidence>
<protein>
    <submittedName>
        <fullName evidence="3">C2H2-type domain-containing protein</fullName>
    </submittedName>
</protein>
<evidence type="ECO:0000313" key="2">
    <source>
        <dbReference type="Proteomes" id="UP000275846"/>
    </source>
</evidence>
<proteinExistence type="predicted"/>
<dbReference type="EMBL" id="UYSU01042159">
    <property type="protein sequence ID" value="VDM03609.1"/>
    <property type="molecule type" value="Genomic_DNA"/>
</dbReference>
<name>A0A183TL75_SCHSO</name>
<keyword evidence="2" id="KW-1185">Reference proteome</keyword>
<gene>
    <name evidence="1" type="ORF">SSLN_LOCUS17223</name>
</gene>
<reference evidence="1 2" key="2">
    <citation type="submission" date="2018-11" db="EMBL/GenBank/DDBJ databases">
        <authorList>
            <consortium name="Pathogen Informatics"/>
        </authorList>
    </citation>
    <scope>NUCLEOTIDE SEQUENCE [LARGE SCALE GENOMIC DNA]</scope>
    <source>
        <strain evidence="1 2">NST_G2</strain>
    </source>
</reference>
<sequence length="126" mass="13525">MTTTTLNTYDHSFDAAPPTIPDIILPPQLLALLTPINTTCPTPVTSVATSDYLPLATSNTFAPSTNDGVSVLTCPHRNRIFTSSISLVGHLRLHRTKTYEFMQGAPTLTAASNTLTTLTHSLTAWA</sequence>
<dbReference type="AlphaFoldDB" id="A0A183TL75"/>
<dbReference type="Proteomes" id="UP000275846">
    <property type="component" value="Unassembled WGS sequence"/>
</dbReference>
<evidence type="ECO:0000313" key="3">
    <source>
        <dbReference type="WBParaSite" id="SSLN_0001787801-mRNA-1"/>
    </source>
</evidence>
<reference evidence="3" key="1">
    <citation type="submission" date="2016-06" db="UniProtKB">
        <authorList>
            <consortium name="WormBaseParasite"/>
        </authorList>
    </citation>
    <scope>IDENTIFICATION</scope>
</reference>
<dbReference type="WBParaSite" id="SSLN_0001787801-mRNA-1">
    <property type="protein sequence ID" value="SSLN_0001787801-mRNA-1"/>
    <property type="gene ID" value="SSLN_0001787801"/>
</dbReference>
<organism evidence="3">
    <name type="scientific">Schistocephalus solidus</name>
    <name type="common">Tapeworm</name>
    <dbReference type="NCBI Taxonomy" id="70667"/>
    <lineage>
        <taxon>Eukaryota</taxon>
        <taxon>Metazoa</taxon>
        <taxon>Spiralia</taxon>
        <taxon>Lophotrochozoa</taxon>
        <taxon>Platyhelminthes</taxon>
        <taxon>Cestoda</taxon>
        <taxon>Eucestoda</taxon>
        <taxon>Diphyllobothriidea</taxon>
        <taxon>Diphyllobothriidae</taxon>
        <taxon>Schistocephalus</taxon>
    </lineage>
</organism>
<accession>A0A183TL75</accession>